<protein>
    <submittedName>
        <fullName evidence="1">Uncharacterized protein</fullName>
    </submittedName>
</protein>
<dbReference type="EMBL" id="PXXO01000009">
    <property type="protein sequence ID" value="PSJ04815.1"/>
    <property type="molecule type" value="Genomic_DNA"/>
</dbReference>
<name>A0A2P7MUI4_9CYAN</name>
<reference evidence="1 2" key="1">
    <citation type="journal article" date="2018" name="Environ. Microbiol.">
        <title>Ecological and genomic features of two widespread freshwater picocyanobacteria.</title>
        <authorList>
            <person name="Cabello-Yeves P.J."/>
            <person name="Picazo A."/>
            <person name="Camacho A."/>
            <person name="Callieri C."/>
            <person name="Rosselli R."/>
            <person name="Roda-Garcia J.J."/>
            <person name="Coutinho F.H."/>
            <person name="Rodriguez-Valera F."/>
        </authorList>
    </citation>
    <scope>NUCLEOTIDE SEQUENCE [LARGE SCALE GENOMIC DNA]</scope>
    <source>
        <strain evidence="1 2">Tous</strain>
    </source>
</reference>
<comment type="caution">
    <text evidence="1">The sequence shown here is derived from an EMBL/GenBank/DDBJ whole genome shotgun (WGS) entry which is preliminary data.</text>
</comment>
<accession>A0A2P7MUI4</accession>
<dbReference type="AlphaFoldDB" id="A0A2P7MUI4"/>
<dbReference type="Proteomes" id="UP000243002">
    <property type="component" value="Unassembled WGS sequence"/>
</dbReference>
<gene>
    <name evidence="1" type="ORF">C7K55_08900</name>
</gene>
<evidence type="ECO:0000313" key="1">
    <source>
        <dbReference type="EMBL" id="PSJ04815.1"/>
    </source>
</evidence>
<proteinExistence type="predicted"/>
<evidence type="ECO:0000313" key="2">
    <source>
        <dbReference type="Proteomes" id="UP000243002"/>
    </source>
</evidence>
<keyword evidence="2" id="KW-1185">Reference proteome</keyword>
<sequence>MSKGLMHDGETEAVRILPGSAEGPLFAAEAWASIDGLRFPRASEADLIRISAAGTYRNRTGLNRRESNAFWQFPDGTCNLLKLLEPCWPRTITTTGDRAP</sequence>
<organism evidence="1 2">
    <name type="scientific">Cyanobium usitatum str. Tous</name>
    <dbReference type="NCBI Taxonomy" id="2116684"/>
    <lineage>
        <taxon>Bacteria</taxon>
        <taxon>Bacillati</taxon>
        <taxon>Cyanobacteriota</taxon>
        <taxon>Cyanophyceae</taxon>
        <taxon>Synechococcales</taxon>
        <taxon>Prochlorococcaceae</taxon>
        <taxon>Cyanobium</taxon>
    </lineage>
</organism>